<keyword evidence="4" id="KW-0511">Multifunctional enzyme</keyword>
<comment type="caution">
    <text evidence="6">The sequence shown here is derived from an EMBL/GenBank/DDBJ whole genome shotgun (WGS) entry which is preliminary data.</text>
</comment>
<feature type="non-terminal residue" evidence="6">
    <location>
        <position position="373"/>
    </location>
</feature>
<proteinExistence type="predicted"/>
<protein>
    <submittedName>
        <fullName evidence="6">Polyketide synthase</fullName>
    </submittedName>
</protein>
<dbReference type="GO" id="GO:0006633">
    <property type="term" value="P:fatty acid biosynthetic process"/>
    <property type="evidence" value="ECO:0007669"/>
    <property type="project" value="TreeGrafter"/>
</dbReference>
<dbReference type="InterPro" id="IPR001227">
    <property type="entry name" value="Ac_transferase_dom_sf"/>
</dbReference>
<keyword evidence="2" id="KW-0597">Phosphoprotein</keyword>
<dbReference type="GO" id="GO:0004312">
    <property type="term" value="F:fatty acid synthase activity"/>
    <property type="evidence" value="ECO:0007669"/>
    <property type="project" value="TreeGrafter"/>
</dbReference>
<evidence type="ECO:0000256" key="4">
    <source>
        <dbReference type="ARBA" id="ARBA00023268"/>
    </source>
</evidence>
<dbReference type="Pfam" id="PF00698">
    <property type="entry name" value="Acyl_transf_1"/>
    <property type="match status" value="1"/>
</dbReference>
<dbReference type="SMART" id="SM00827">
    <property type="entry name" value="PKS_AT"/>
    <property type="match status" value="1"/>
</dbReference>
<dbReference type="Gene3D" id="3.40.366.10">
    <property type="entry name" value="Malonyl-Coenzyme A Acyl Carrier Protein, domain 2"/>
    <property type="match status" value="1"/>
</dbReference>
<dbReference type="Gene3D" id="3.40.47.10">
    <property type="match status" value="1"/>
</dbReference>
<dbReference type="EMBL" id="MVHT01000250">
    <property type="protein sequence ID" value="ORA85644.1"/>
    <property type="molecule type" value="Genomic_DNA"/>
</dbReference>
<dbReference type="GO" id="GO:0071770">
    <property type="term" value="P:DIM/DIP cell wall layer assembly"/>
    <property type="evidence" value="ECO:0007669"/>
    <property type="project" value="TreeGrafter"/>
</dbReference>
<sequence>TPWPSDNGPRRAAVSSYGFSGTNVHAILEQAPTEGAPEVVAPAGTPALEGMLFFPLSSSSDEALAETATRLADWVDAQGPEFSITDLAYTLSRRRGHRRVRTAVLAGTREELSAALREVAGSEVPHPAAVGHDDRGPVWVFSGQGSQWARMGADLLANEPVFAATIAEIEPLIAAESGFSVTEAMTAPEVVTGIDRVQPTLFAIQVALAATMKAYGVTPGAVIGHSLGESAASVVAGALSIEDGVKVICRRSKLMTRISGAGAMASVELPAQQVLSELTSRGINDVVVAVMASPQSTVIGGATQTVRDLVAIWEERDIMAREVAVDVASHSPQVEPILDELTEALEDISPLEPEVPYYSATSFDPREEPYCDA</sequence>
<feature type="domain" description="Malonyl-CoA:ACP transacylase (MAT)" evidence="5">
    <location>
        <begin position="140"/>
        <end position="372"/>
    </location>
</feature>
<name>A0A1X0ELS0_MYCIE</name>
<dbReference type="SUPFAM" id="SSF55048">
    <property type="entry name" value="Probable ACP-binding domain of malonyl-CoA ACP transacylase"/>
    <property type="match status" value="1"/>
</dbReference>
<evidence type="ECO:0000259" key="5">
    <source>
        <dbReference type="SMART" id="SM00827"/>
    </source>
</evidence>
<dbReference type="FunFam" id="3.30.70.250:FF:000003">
    <property type="entry name" value="Polyketide beta-ketoacyl synthase Pks3"/>
    <property type="match status" value="1"/>
</dbReference>
<organism evidence="6 7">
    <name type="scientific">Mycobacterium intermedium</name>
    <dbReference type="NCBI Taxonomy" id="28445"/>
    <lineage>
        <taxon>Bacteria</taxon>
        <taxon>Bacillati</taxon>
        <taxon>Actinomycetota</taxon>
        <taxon>Actinomycetes</taxon>
        <taxon>Mycobacteriales</taxon>
        <taxon>Mycobacteriaceae</taxon>
        <taxon>Mycobacterium</taxon>
        <taxon>Mycobacterium simiae complex</taxon>
    </lineage>
</organism>
<dbReference type="RefSeq" id="WP_139805501.1">
    <property type="nucleotide sequence ID" value="NZ_MVHT01000250.1"/>
</dbReference>
<gene>
    <name evidence="6" type="ORF">BST27_30605</name>
</gene>
<keyword evidence="1" id="KW-0596">Phosphopantetheine</keyword>
<dbReference type="PANTHER" id="PTHR43775">
    <property type="entry name" value="FATTY ACID SYNTHASE"/>
    <property type="match status" value="1"/>
</dbReference>
<dbReference type="PANTHER" id="PTHR43775:SF37">
    <property type="entry name" value="SI:DKEY-61P9.11"/>
    <property type="match status" value="1"/>
</dbReference>
<evidence type="ECO:0000256" key="2">
    <source>
        <dbReference type="ARBA" id="ARBA00022553"/>
    </source>
</evidence>
<dbReference type="GO" id="GO:0005886">
    <property type="term" value="C:plasma membrane"/>
    <property type="evidence" value="ECO:0007669"/>
    <property type="project" value="TreeGrafter"/>
</dbReference>
<evidence type="ECO:0000256" key="3">
    <source>
        <dbReference type="ARBA" id="ARBA00022679"/>
    </source>
</evidence>
<dbReference type="InterPro" id="IPR016036">
    <property type="entry name" value="Malonyl_transacylase_ACP-bd"/>
</dbReference>
<accession>A0A1X0ELS0</accession>
<keyword evidence="3" id="KW-0808">Transferase</keyword>
<dbReference type="InterPro" id="IPR016039">
    <property type="entry name" value="Thiolase-like"/>
</dbReference>
<evidence type="ECO:0000256" key="1">
    <source>
        <dbReference type="ARBA" id="ARBA00022450"/>
    </source>
</evidence>
<evidence type="ECO:0000313" key="7">
    <source>
        <dbReference type="Proteomes" id="UP000192739"/>
    </source>
</evidence>
<dbReference type="Proteomes" id="UP000192739">
    <property type="component" value="Unassembled WGS sequence"/>
</dbReference>
<evidence type="ECO:0000313" key="6">
    <source>
        <dbReference type="EMBL" id="ORA85644.1"/>
    </source>
</evidence>
<dbReference type="SUPFAM" id="SSF52151">
    <property type="entry name" value="FabD/lysophospholipase-like"/>
    <property type="match status" value="1"/>
</dbReference>
<keyword evidence="7" id="KW-1185">Reference proteome</keyword>
<dbReference type="InterPro" id="IPR016035">
    <property type="entry name" value="Acyl_Trfase/lysoPLipase"/>
</dbReference>
<dbReference type="InterPro" id="IPR014043">
    <property type="entry name" value="Acyl_transferase_dom"/>
</dbReference>
<dbReference type="AlphaFoldDB" id="A0A1X0ELS0"/>
<reference evidence="6 7" key="1">
    <citation type="submission" date="2017-02" db="EMBL/GenBank/DDBJ databases">
        <title>The new phylogeny of genus Mycobacterium.</title>
        <authorList>
            <person name="Tortoli E."/>
            <person name="Trovato A."/>
            <person name="Cirillo D.M."/>
        </authorList>
    </citation>
    <scope>NUCLEOTIDE SEQUENCE [LARGE SCALE GENOMIC DNA]</scope>
    <source>
        <strain evidence="6 7">DSM 44049</strain>
    </source>
</reference>
<dbReference type="Pfam" id="PF22621">
    <property type="entry name" value="CurL-like_PKS_C"/>
    <property type="match status" value="1"/>
</dbReference>
<dbReference type="InterPro" id="IPR050091">
    <property type="entry name" value="PKS_NRPS_Biosynth_Enz"/>
</dbReference>
<dbReference type="GO" id="GO:0005737">
    <property type="term" value="C:cytoplasm"/>
    <property type="evidence" value="ECO:0007669"/>
    <property type="project" value="TreeGrafter"/>
</dbReference>
<feature type="non-terminal residue" evidence="6">
    <location>
        <position position="1"/>
    </location>
</feature>